<sequence length="273" mass="29473">MTPLTPLLRAFRSEVLKCRRWSMFAGTGIMLAVSAFFTYLTFHQITSGATGQEVDPLAHAFPTELGLITVVGQARSFIIVVALIIVTANLAAEWSQGTWRNLLVREPRRLRLLAGKMLALLLFVLCSMTLTLVASSVLVLVVAHAQGVQTAAWTSSAGLSAWLAFFSNEVLCLVGVCLLGMLIAVLTRSTGIAVGVSLAYVLVPEGIIAMVWQSGSRWFPIRTFNFLPGSVFPTDVGPIPPQGYAAALLVALVWMMVFVVGSFVAFRQQDINA</sequence>
<gene>
    <name evidence="2" type="ORF">KSB_67420</name>
</gene>
<name>A0ABQ3V029_9CHLR</name>
<accession>A0ABQ3V029</accession>
<reference evidence="2 3" key="1">
    <citation type="journal article" date="2021" name="Int. J. Syst. Evol. Microbiol.">
        <title>Reticulibacter mediterranei gen. nov., sp. nov., within the new family Reticulibacteraceae fam. nov., and Ktedonospora formicarum gen. nov., sp. nov., Ktedonobacter robiniae sp. nov., Dictyobacter formicarum sp. nov. and Dictyobacter arantiisoli sp. nov., belonging to the class Ktedonobacteria.</title>
        <authorList>
            <person name="Yabe S."/>
            <person name="Zheng Y."/>
            <person name="Wang C.M."/>
            <person name="Sakai Y."/>
            <person name="Abe K."/>
            <person name="Yokota A."/>
            <person name="Donadio S."/>
            <person name="Cavaletti L."/>
            <person name="Monciardini P."/>
        </authorList>
    </citation>
    <scope>NUCLEOTIDE SEQUENCE [LARGE SCALE GENOMIC DNA]</scope>
    <source>
        <strain evidence="2 3">SOSP1-30</strain>
    </source>
</reference>
<keyword evidence="1" id="KW-0812">Transmembrane</keyword>
<comment type="caution">
    <text evidence="2">The sequence shown here is derived from an EMBL/GenBank/DDBJ whole genome shotgun (WGS) entry which is preliminary data.</text>
</comment>
<feature type="transmembrane region" description="Helical" evidence="1">
    <location>
        <begin position="65"/>
        <end position="92"/>
    </location>
</feature>
<dbReference type="Pfam" id="PF12730">
    <property type="entry name" value="ABC2_membrane_4"/>
    <property type="match status" value="1"/>
</dbReference>
<dbReference type="PANTHER" id="PTHR37305">
    <property type="entry name" value="INTEGRAL MEMBRANE PROTEIN-RELATED"/>
    <property type="match status" value="1"/>
</dbReference>
<keyword evidence="3" id="KW-1185">Reference proteome</keyword>
<dbReference type="RefSeq" id="WP_201374597.1">
    <property type="nucleotide sequence ID" value="NZ_BNJG01000003.1"/>
</dbReference>
<evidence type="ECO:0000313" key="2">
    <source>
        <dbReference type="EMBL" id="GHO58267.1"/>
    </source>
</evidence>
<dbReference type="EMBL" id="BNJG01000003">
    <property type="protein sequence ID" value="GHO58267.1"/>
    <property type="molecule type" value="Genomic_DNA"/>
</dbReference>
<feature type="transmembrane region" description="Helical" evidence="1">
    <location>
        <begin position="162"/>
        <end position="185"/>
    </location>
</feature>
<feature type="transmembrane region" description="Helical" evidence="1">
    <location>
        <begin position="192"/>
        <end position="212"/>
    </location>
</feature>
<organism evidence="2 3">
    <name type="scientific">Ktedonobacter robiniae</name>
    <dbReference type="NCBI Taxonomy" id="2778365"/>
    <lineage>
        <taxon>Bacteria</taxon>
        <taxon>Bacillati</taxon>
        <taxon>Chloroflexota</taxon>
        <taxon>Ktedonobacteria</taxon>
        <taxon>Ktedonobacterales</taxon>
        <taxon>Ktedonobacteraceae</taxon>
        <taxon>Ktedonobacter</taxon>
    </lineage>
</organism>
<dbReference type="Proteomes" id="UP000654345">
    <property type="component" value="Unassembled WGS sequence"/>
</dbReference>
<feature type="transmembrane region" description="Helical" evidence="1">
    <location>
        <begin position="21"/>
        <end position="45"/>
    </location>
</feature>
<proteinExistence type="predicted"/>
<keyword evidence="1" id="KW-1133">Transmembrane helix</keyword>
<evidence type="ECO:0000313" key="3">
    <source>
        <dbReference type="Proteomes" id="UP000654345"/>
    </source>
</evidence>
<protein>
    <recommendedName>
        <fullName evidence="4">ABC transporter permease</fullName>
    </recommendedName>
</protein>
<feature type="transmembrane region" description="Helical" evidence="1">
    <location>
        <begin position="244"/>
        <end position="266"/>
    </location>
</feature>
<evidence type="ECO:0000256" key="1">
    <source>
        <dbReference type="SAM" id="Phobius"/>
    </source>
</evidence>
<keyword evidence="1" id="KW-0472">Membrane</keyword>
<evidence type="ECO:0008006" key="4">
    <source>
        <dbReference type="Google" id="ProtNLM"/>
    </source>
</evidence>
<dbReference type="PANTHER" id="PTHR37305:SF1">
    <property type="entry name" value="MEMBRANE PROTEIN"/>
    <property type="match status" value="1"/>
</dbReference>
<feature type="transmembrane region" description="Helical" evidence="1">
    <location>
        <begin position="113"/>
        <end position="142"/>
    </location>
</feature>